<dbReference type="InterPro" id="IPR002898">
    <property type="entry name" value="MotA_ExbB_proton_chnl"/>
</dbReference>
<feature type="signal peptide" evidence="8">
    <location>
        <begin position="1"/>
        <end position="28"/>
    </location>
</feature>
<comment type="subcellular location">
    <subcellularLocation>
        <location evidence="1">Cell membrane</location>
        <topology evidence="1">Multi-pass membrane protein</topology>
    </subcellularLocation>
    <subcellularLocation>
        <location evidence="6">Membrane</location>
        <topology evidence="6">Multi-pass membrane protein</topology>
    </subcellularLocation>
</comment>
<dbReference type="EMBL" id="JANIBK010000037">
    <property type="protein sequence ID" value="MCQ8128620.1"/>
    <property type="molecule type" value="Genomic_DNA"/>
</dbReference>
<evidence type="ECO:0000256" key="6">
    <source>
        <dbReference type="RuleBase" id="RU004057"/>
    </source>
</evidence>
<feature type="chain" id="PRO_5046939754" evidence="8">
    <location>
        <begin position="29"/>
        <end position="578"/>
    </location>
</feature>
<accession>A0ABT1U498</accession>
<evidence type="ECO:0000256" key="2">
    <source>
        <dbReference type="ARBA" id="ARBA00022475"/>
    </source>
</evidence>
<evidence type="ECO:0000256" key="4">
    <source>
        <dbReference type="ARBA" id="ARBA00022989"/>
    </source>
</evidence>
<feature type="transmembrane region" description="Helical" evidence="7">
    <location>
        <begin position="396"/>
        <end position="416"/>
    </location>
</feature>
<evidence type="ECO:0000313" key="11">
    <source>
        <dbReference type="Proteomes" id="UP001524586"/>
    </source>
</evidence>
<evidence type="ECO:0000256" key="8">
    <source>
        <dbReference type="SAM" id="SignalP"/>
    </source>
</evidence>
<feature type="transmembrane region" description="Helical" evidence="7">
    <location>
        <begin position="479"/>
        <end position="500"/>
    </location>
</feature>
<feature type="transmembrane region" description="Helical" evidence="7">
    <location>
        <begin position="520"/>
        <end position="541"/>
    </location>
</feature>
<evidence type="ECO:0000256" key="5">
    <source>
        <dbReference type="ARBA" id="ARBA00023136"/>
    </source>
</evidence>
<evidence type="ECO:0000259" key="9">
    <source>
        <dbReference type="Pfam" id="PF01618"/>
    </source>
</evidence>
<dbReference type="InterPro" id="IPR016866">
    <property type="entry name" value="UCP028069"/>
</dbReference>
<comment type="caution">
    <text evidence="10">The sequence shown here is derived from an EMBL/GenBank/DDBJ whole genome shotgun (WGS) entry which is preliminary data.</text>
</comment>
<dbReference type="Proteomes" id="UP001524586">
    <property type="component" value="Unassembled WGS sequence"/>
</dbReference>
<keyword evidence="6" id="KW-0653">Protein transport</keyword>
<dbReference type="Pfam" id="PF01618">
    <property type="entry name" value="MotA_ExbB"/>
    <property type="match status" value="1"/>
</dbReference>
<comment type="similarity">
    <text evidence="6">Belongs to the exbB/tolQ family.</text>
</comment>
<keyword evidence="6" id="KW-0813">Transport</keyword>
<sequence>MLIAGKKRIFVVTVWLVLTSLFATAVNAQNIPQLATANRPSPITDTFGDRLRTLANESIAGLQNRVAAGVPFLPAERTSRLDRLRQLPDGNDPELTEKYRRILEAYRIELDYAKSIETYQDVLHNAGSQRLVEFLRVGRLGLYYQTLDGRESGVWDAKQGQWRHLASEDNEDISLDLRIAKKLEPPQLMMVPLFGAESLPRSVRSSGENPQPPWTVAATEPAEMALAGKESLFAALREFAANLKSDYPWPLLGLAGVTESNLLERLADSRAMATPEGVAELFALLNKLLDAQSRSLKFNAAVYAPTGVATEREVVRIGDFGLIADGRYLAYNRDTARLAEIPRQPGSAILAQARQFAGQESASLCRVAIDPSSGQTLQLLVQIPSLAERIDQGGPVGYLILVLAGLALTLSVYRFAQLTRAGKCMRRQLLGGNWQPDNPLGRMLSKLEQSPMNDDEALYLVIEDALAAEQAKLDYGLTFLKLIAAIAPMLGLLGTVTGMIETFQAIALQGSGDPKLMSGGISEALVTTVEGLVTAIPILLLHSLLSGKSQALGALLEAHASAALAQRLEARHPVPGNP</sequence>
<proteinExistence type="inferred from homology"/>
<keyword evidence="8" id="KW-0732">Signal</keyword>
<reference evidence="10 11" key="1">
    <citation type="submission" date="2022-07" db="EMBL/GenBank/DDBJ databases">
        <title>Methylomonas rivi sp. nov., Methylomonas rosea sp. nov., Methylomonas aureus sp. nov. and Methylomonas subterranea sp. nov., four novel methanotrophs isolated from a freshwater creek and the deep terrestrial subsurface.</title>
        <authorList>
            <person name="Abin C."/>
            <person name="Sankaranarayanan K."/>
            <person name="Garner C."/>
            <person name="Sindelar R."/>
            <person name="Kotary K."/>
            <person name="Garner R."/>
            <person name="Barclay S."/>
            <person name="Lawson P."/>
            <person name="Krumholz L."/>
        </authorList>
    </citation>
    <scope>NUCLEOTIDE SEQUENCE [LARGE SCALE GENOMIC DNA]</scope>
    <source>
        <strain evidence="10 11">WSC-6</strain>
    </source>
</reference>
<organism evidence="10 11">
    <name type="scientific">Methylomonas rivi</name>
    <dbReference type="NCBI Taxonomy" id="2952226"/>
    <lineage>
        <taxon>Bacteria</taxon>
        <taxon>Pseudomonadati</taxon>
        <taxon>Pseudomonadota</taxon>
        <taxon>Gammaproteobacteria</taxon>
        <taxon>Methylococcales</taxon>
        <taxon>Methylococcaceae</taxon>
        <taxon>Methylomonas</taxon>
    </lineage>
</organism>
<evidence type="ECO:0000313" key="10">
    <source>
        <dbReference type="EMBL" id="MCQ8128620.1"/>
    </source>
</evidence>
<keyword evidence="3 7" id="KW-0812">Transmembrane</keyword>
<name>A0ABT1U498_9GAMM</name>
<dbReference type="PANTHER" id="PTHR30625:SF11">
    <property type="entry name" value="MOTA_TOLQ_EXBB PROTON CHANNEL DOMAIN-CONTAINING PROTEIN"/>
    <property type="match status" value="1"/>
</dbReference>
<dbReference type="Pfam" id="PF11932">
    <property type="entry name" value="DUF3450"/>
    <property type="match status" value="1"/>
</dbReference>
<protein>
    <submittedName>
        <fullName evidence="10">DUF3450 family protein</fullName>
    </submittedName>
</protein>
<keyword evidence="4 7" id="KW-1133">Transmembrane helix</keyword>
<dbReference type="PANTHER" id="PTHR30625">
    <property type="entry name" value="PROTEIN TOLQ"/>
    <property type="match status" value="1"/>
</dbReference>
<dbReference type="RefSeq" id="WP_256615012.1">
    <property type="nucleotide sequence ID" value="NZ_JANIBK010000037.1"/>
</dbReference>
<dbReference type="InterPro" id="IPR050790">
    <property type="entry name" value="ExbB/TolQ_transport"/>
</dbReference>
<evidence type="ECO:0000256" key="7">
    <source>
        <dbReference type="SAM" id="Phobius"/>
    </source>
</evidence>
<feature type="domain" description="MotA/TolQ/ExbB proton channel" evidence="9">
    <location>
        <begin position="439"/>
        <end position="554"/>
    </location>
</feature>
<gene>
    <name evidence="10" type="ORF">NP596_09125</name>
</gene>
<evidence type="ECO:0000256" key="3">
    <source>
        <dbReference type="ARBA" id="ARBA00022692"/>
    </source>
</evidence>
<keyword evidence="5 7" id="KW-0472">Membrane</keyword>
<evidence type="ECO:0000256" key="1">
    <source>
        <dbReference type="ARBA" id="ARBA00004651"/>
    </source>
</evidence>
<keyword evidence="11" id="KW-1185">Reference proteome</keyword>
<keyword evidence="2" id="KW-1003">Cell membrane</keyword>